<dbReference type="Proteomes" id="UP001377168">
    <property type="component" value="Unassembled WGS sequence"/>
</dbReference>
<name>A0ACC6Q930_9ACTN</name>
<dbReference type="EMBL" id="JBBKAJ010000039">
    <property type="protein sequence ID" value="MEJ8640184.1"/>
    <property type="molecule type" value="Genomic_DNA"/>
</dbReference>
<gene>
    <name evidence="1" type="ORF">WKI67_43660</name>
</gene>
<sequence>MKAVKAWRKWGCLTALLLACAVCCAPVITVMSAAGALASRDEGVSVDAVGGAAVGIPERMLAAYKNAAADIRSVSPKCRGMRWPVLAGIARIESNHAGGRTVTAAGDIHPRILGPVLNGSGVGGNLTAFPDTDAGAWDGDTRYERAVGPFQFLPATFRASGRDGNKDQAVDPHNADDAALSAALYLCGKGRNLADRAQLKKAVFQYNHSDAYVSDVLSWIDRYEAAAKTVDLSGVTGTVATVLKAAIAQKGVPYSWGGGSPNGPSTGICCSPGGQNGTIVVGFDCSGLALYAFAQAGVELPRTAAAQAAVGARIPASAGIAALKPGDLVFFGYTPGVDSTIYHVGIALGNGEMINAARPGTTVRVDPVSAMSGFAGGARIL</sequence>
<comment type="caution">
    <text evidence="1">The sequence shown here is derived from an EMBL/GenBank/DDBJ whole genome shotgun (WGS) entry which is preliminary data.</text>
</comment>
<evidence type="ECO:0000313" key="1">
    <source>
        <dbReference type="EMBL" id="MEJ8640184.1"/>
    </source>
</evidence>
<reference evidence="1" key="1">
    <citation type="submission" date="2024-03" db="EMBL/GenBank/DDBJ databases">
        <title>Novel Streptomyces species of biotechnological and ecological value are a feature of Machair soil.</title>
        <authorList>
            <person name="Prole J.R."/>
            <person name="Goodfellow M."/>
            <person name="Allenby N."/>
            <person name="Ward A.C."/>
        </authorList>
    </citation>
    <scope>NUCLEOTIDE SEQUENCE</scope>
    <source>
        <strain evidence="1">MS2.AVA.5</strain>
    </source>
</reference>
<proteinExistence type="predicted"/>
<keyword evidence="2" id="KW-1185">Reference proteome</keyword>
<accession>A0ACC6Q930</accession>
<organism evidence="1 2">
    <name type="scientific">Streptomyces achmelvichensis</name>
    <dbReference type="NCBI Taxonomy" id="3134111"/>
    <lineage>
        <taxon>Bacteria</taxon>
        <taxon>Bacillati</taxon>
        <taxon>Actinomycetota</taxon>
        <taxon>Actinomycetes</taxon>
        <taxon>Kitasatosporales</taxon>
        <taxon>Streptomycetaceae</taxon>
        <taxon>Streptomyces</taxon>
    </lineage>
</organism>
<evidence type="ECO:0000313" key="2">
    <source>
        <dbReference type="Proteomes" id="UP001377168"/>
    </source>
</evidence>
<protein>
    <submittedName>
        <fullName evidence="1">C40 family peptidase</fullName>
    </submittedName>
</protein>